<dbReference type="PANTHER" id="PTHR33133">
    <property type="entry name" value="OS08G0107100 PROTEIN-RELATED"/>
    <property type="match status" value="1"/>
</dbReference>
<keyword evidence="2" id="KW-0812">Transmembrane</keyword>
<proteinExistence type="predicted"/>
<evidence type="ECO:0000256" key="2">
    <source>
        <dbReference type="SAM" id="Phobius"/>
    </source>
</evidence>
<feature type="region of interest" description="Disordered" evidence="1">
    <location>
        <begin position="1"/>
        <end position="23"/>
    </location>
</feature>
<sequence length="356" mass="40373">MYPFGGSKPLPPSSPPSSAMATPPPQPFKLNLWTILTESERIIKAHSRHFLALSFLFLLPLSISFSAYPYLHQLINPQPSTVPTAVETHNFNPAFQPTKTTIFSLLYSLFVSIFTSLATSSITYSVFHGFYGQPIKLKPAIKSAFSSFFRLLSTSFLTGLILFGFFFVVGLIIVSLVMATLLLGFQVDYSSPNFIFLFIYSMTALICILIYYIQVNWIFAPTVVVVESSWGFEALKRSKYLVRGMKWVAFGIFLYFGFCVGILWWSTAYMWKHTAPVFDYGGKWIFLTHLVFTSLIFVRIQVSYLAAITVLYIHSKEMHGEINAGEILEEFGTEYVKVPLDDGKLDHDHDHVLEFV</sequence>
<dbReference type="AlphaFoldDB" id="A0A1R3HNH9"/>
<feature type="transmembrane region" description="Helical" evidence="2">
    <location>
        <begin position="105"/>
        <end position="127"/>
    </location>
</feature>
<feature type="transmembrane region" description="Helical" evidence="2">
    <location>
        <begin position="286"/>
        <end position="313"/>
    </location>
</feature>
<name>A0A1R3HNH9_9ROSI</name>
<feature type="transmembrane region" description="Helical" evidence="2">
    <location>
        <begin position="148"/>
        <end position="174"/>
    </location>
</feature>
<organism evidence="3 4">
    <name type="scientific">Corchorus olitorius</name>
    <dbReference type="NCBI Taxonomy" id="93759"/>
    <lineage>
        <taxon>Eukaryota</taxon>
        <taxon>Viridiplantae</taxon>
        <taxon>Streptophyta</taxon>
        <taxon>Embryophyta</taxon>
        <taxon>Tracheophyta</taxon>
        <taxon>Spermatophyta</taxon>
        <taxon>Magnoliopsida</taxon>
        <taxon>eudicotyledons</taxon>
        <taxon>Gunneridae</taxon>
        <taxon>Pentapetalae</taxon>
        <taxon>rosids</taxon>
        <taxon>malvids</taxon>
        <taxon>Malvales</taxon>
        <taxon>Malvaceae</taxon>
        <taxon>Grewioideae</taxon>
        <taxon>Apeibeae</taxon>
        <taxon>Corchorus</taxon>
    </lineage>
</organism>
<reference evidence="4" key="1">
    <citation type="submission" date="2013-09" db="EMBL/GenBank/DDBJ databases">
        <title>Corchorus olitorius genome sequencing.</title>
        <authorList>
            <person name="Alam M."/>
            <person name="Haque M.S."/>
            <person name="Islam M.S."/>
            <person name="Emdad E.M."/>
            <person name="Islam M.M."/>
            <person name="Ahmed B."/>
            <person name="Halim A."/>
            <person name="Hossen Q.M.M."/>
            <person name="Hossain M.Z."/>
            <person name="Ahmed R."/>
            <person name="Khan M.M."/>
            <person name="Islam R."/>
            <person name="Rashid M.M."/>
            <person name="Khan S.A."/>
            <person name="Rahman M.S."/>
            <person name="Alam M."/>
            <person name="Yahiya A.S."/>
            <person name="Khan M.S."/>
            <person name="Azam M.S."/>
            <person name="Haque T."/>
            <person name="Lashkar M.Z.H."/>
            <person name="Akhand A.I."/>
            <person name="Morshed G."/>
            <person name="Roy S."/>
            <person name="Uddin K.S."/>
            <person name="Rabeya T."/>
            <person name="Hossain A.S."/>
            <person name="Chowdhury A."/>
            <person name="Snigdha A.R."/>
            <person name="Mortoza M.S."/>
            <person name="Matin S.A."/>
            <person name="Hoque S.M.E."/>
            <person name="Islam M.K."/>
            <person name="Roy D.K."/>
            <person name="Haider R."/>
            <person name="Moosa M.M."/>
            <person name="Elias S.M."/>
            <person name="Hasan A.M."/>
            <person name="Jahan S."/>
            <person name="Shafiuddin M."/>
            <person name="Mahmood N."/>
            <person name="Shommy N.S."/>
        </authorList>
    </citation>
    <scope>NUCLEOTIDE SEQUENCE [LARGE SCALE GENOMIC DNA]</scope>
    <source>
        <strain evidence="4">cv. O-4</strain>
    </source>
</reference>
<dbReference type="EMBL" id="AWUE01019719">
    <property type="protein sequence ID" value="OMO71888.1"/>
    <property type="molecule type" value="Genomic_DNA"/>
</dbReference>
<evidence type="ECO:0008006" key="5">
    <source>
        <dbReference type="Google" id="ProtNLM"/>
    </source>
</evidence>
<feature type="transmembrane region" description="Helical" evidence="2">
    <location>
        <begin position="247"/>
        <end position="266"/>
    </location>
</feature>
<keyword evidence="4" id="KW-1185">Reference proteome</keyword>
<keyword evidence="2" id="KW-1133">Transmembrane helix</keyword>
<dbReference type="OrthoDB" id="1934322at2759"/>
<dbReference type="PANTHER" id="PTHR33133:SF7">
    <property type="entry name" value="F26K24.10 PROTEIN-RELATED"/>
    <property type="match status" value="1"/>
</dbReference>
<protein>
    <recommendedName>
        <fullName evidence="5">Transmembrane protein</fullName>
    </recommendedName>
</protein>
<evidence type="ECO:0000313" key="3">
    <source>
        <dbReference type="EMBL" id="OMO71888.1"/>
    </source>
</evidence>
<dbReference type="STRING" id="93759.A0A1R3HNH9"/>
<comment type="caution">
    <text evidence="3">The sequence shown here is derived from an EMBL/GenBank/DDBJ whole genome shotgun (WGS) entry which is preliminary data.</text>
</comment>
<dbReference type="Proteomes" id="UP000187203">
    <property type="component" value="Unassembled WGS sequence"/>
</dbReference>
<evidence type="ECO:0000313" key="4">
    <source>
        <dbReference type="Proteomes" id="UP000187203"/>
    </source>
</evidence>
<keyword evidence="2" id="KW-0472">Membrane</keyword>
<accession>A0A1R3HNH9</accession>
<gene>
    <name evidence="3" type="ORF">COLO4_27962</name>
</gene>
<feature type="transmembrane region" description="Helical" evidence="2">
    <location>
        <begin position="194"/>
        <end position="213"/>
    </location>
</feature>
<evidence type="ECO:0000256" key="1">
    <source>
        <dbReference type="SAM" id="MobiDB-lite"/>
    </source>
</evidence>
<feature type="transmembrane region" description="Helical" evidence="2">
    <location>
        <begin position="50"/>
        <end position="71"/>
    </location>
</feature>